<keyword evidence="11" id="KW-0915">Sodium</keyword>
<comment type="caution">
    <text evidence="12">The sequence shown here is derived from an EMBL/GenBank/DDBJ whole genome shotgun (WGS) entry which is preliminary data.</text>
</comment>
<keyword evidence="2 11" id="KW-1003">Cell membrane</keyword>
<keyword evidence="11" id="KW-0813">Transport</keyword>
<name>A0ABU5ZCG2_9FLAO</name>
<organism evidence="12 13">
    <name type="scientific">Capnocytophaga gingivalis</name>
    <dbReference type="NCBI Taxonomy" id="1017"/>
    <lineage>
        <taxon>Bacteria</taxon>
        <taxon>Pseudomonadati</taxon>
        <taxon>Bacteroidota</taxon>
        <taxon>Flavobacteriia</taxon>
        <taxon>Flavobacteriales</taxon>
        <taxon>Flavobacteriaceae</taxon>
        <taxon>Capnocytophaga</taxon>
    </lineage>
</organism>
<keyword evidence="4 11" id="KW-0812">Transmembrane</keyword>
<dbReference type="PANTHER" id="PTHR28259">
    <property type="entry name" value="FLUORIDE EXPORT PROTEIN 1-RELATED"/>
    <property type="match status" value="1"/>
</dbReference>
<protein>
    <recommendedName>
        <fullName evidence="11">Fluoride-specific ion channel FluC</fullName>
    </recommendedName>
</protein>
<dbReference type="HAMAP" id="MF_00454">
    <property type="entry name" value="FluC"/>
    <property type="match status" value="1"/>
</dbReference>
<feature type="binding site" evidence="11">
    <location>
        <position position="76"/>
    </location>
    <ligand>
        <name>Na(+)</name>
        <dbReference type="ChEBI" id="CHEBI:29101"/>
        <note>structural</note>
    </ligand>
</feature>
<feature type="transmembrane region" description="Helical" evidence="11">
    <location>
        <begin position="95"/>
        <end position="119"/>
    </location>
</feature>
<feature type="transmembrane region" description="Helical" evidence="11">
    <location>
        <begin position="6"/>
        <end position="23"/>
    </location>
</feature>
<dbReference type="PANTHER" id="PTHR28259:SF1">
    <property type="entry name" value="FLUORIDE EXPORT PROTEIN 1-RELATED"/>
    <property type="match status" value="1"/>
</dbReference>
<evidence type="ECO:0000256" key="7">
    <source>
        <dbReference type="ARBA" id="ARBA00023136"/>
    </source>
</evidence>
<keyword evidence="5 11" id="KW-1133">Transmembrane helix</keyword>
<dbReference type="RefSeq" id="WP_311457989.1">
    <property type="nucleotide sequence ID" value="NZ_JAYKBW010000019.1"/>
</dbReference>
<keyword evidence="8 11" id="KW-0407">Ion channel</keyword>
<dbReference type="InterPro" id="IPR003691">
    <property type="entry name" value="FluC"/>
</dbReference>
<feature type="transmembrane region" description="Helical" evidence="11">
    <location>
        <begin position="63"/>
        <end position="83"/>
    </location>
</feature>
<feature type="transmembrane region" description="Helical" evidence="11">
    <location>
        <begin position="35"/>
        <end position="57"/>
    </location>
</feature>
<dbReference type="Pfam" id="PF02537">
    <property type="entry name" value="CRCB"/>
    <property type="match status" value="1"/>
</dbReference>
<evidence type="ECO:0000256" key="9">
    <source>
        <dbReference type="ARBA" id="ARBA00035120"/>
    </source>
</evidence>
<comment type="function">
    <text evidence="11">Fluoride-specific ion channel. Important for reducing fluoride concentration in the cell, thus reducing its toxicity.</text>
</comment>
<comment type="activity regulation">
    <text evidence="11">Na(+) is not transported, but it plays an essential structural role and its presence is essential for fluoride channel function.</text>
</comment>
<reference evidence="12 13" key="1">
    <citation type="submission" date="2023-12" db="EMBL/GenBank/DDBJ databases">
        <title>Genomic sequences of Capnocytophaga and Parvimonas strains.</title>
        <authorList>
            <person name="Watt R.M."/>
            <person name="Wang M."/>
            <person name="Yang T."/>
            <person name="Tong W.M."/>
        </authorList>
    </citation>
    <scope>NUCLEOTIDE SEQUENCE [LARGE SCALE GENOMIC DNA]</scope>
    <source>
        <strain evidence="12 13">CCUG 13096</strain>
    </source>
</reference>
<dbReference type="NCBIfam" id="TIGR00494">
    <property type="entry name" value="crcB"/>
    <property type="match status" value="1"/>
</dbReference>
<feature type="binding site" evidence="11">
    <location>
        <position position="73"/>
    </location>
    <ligand>
        <name>Na(+)</name>
        <dbReference type="ChEBI" id="CHEBI:29101"/>
        <note>structural</note>
    </ligand>
</feature>
<evidence type="ECO:0000256" key="5">
    <source>
        <dbReference type="ARBA" id="ARBA00022989"/>
    </source>
</evidence>
<evidence type="ECO:0000313" key="12">
    <source>
        <dbReference type="EMBL" id="MEB3076359.1"/>
    </source>
</evidence>
<keyword evidence="6 11" id="KW-0406">Ion transport</keyword>
<evidence type="ECO:0000313" key="13">
    <source>
        <dbReference type="Proteomes" id="UP001311730"/>
    </source>
</evidence>
<evidence type="ECO:0000256" key="1">
    <source>
        <dbReference type="ARBA" id="ARBA00004651"/>
    </source>
</evidence>
<keyword evidence="13" id="KW-1185">Reference proteome</keyword>
<evidence type="ECO:0000256" key="11">
    <source>
        <dbReference type="HAMAP-Rule" id="MF_00454"/>
    </source>
</evidence>
<evidence type="ECO:0000256" key="2">
    <source>
        <dbReference type="ARBA" id="ARBA00022475"/>
    </source>
</evidence>
<keyword evidence="7 11" id="KW-0472">Membrane</keyword>
<comment type="subcellular location">
    <subcellularLocation>
        <location evidence="1 11">Cell membrane</location>
        <topology evidence="1 11">Multi-pass membrane protein</topology>
    </subcellularLocation>
</comment>
<proteinExistence type="inferred from homology"/>
<keyword evidence="11" id="KW-0479">Metal-binding</keyword>
<sequence>MTLSKILIVFLGGGLGSVLRYLLSDSIARGLTLKPFWATLVVNIIGCFLIGVASGLIRQDSLAKYLFITGFCGGFTTFSTFSAENVHLWQQGQYFQLLLYIFLSLFVGFLAVIAGKLIISY</sequence>
<evidence type="ECO:0000256" key="4">
    <source>
        <dbReference type="ARBA" id="ARBA00022692"/>
    </source>
</evidence>
<accession>A0ABU5ZCG2</accession>
<evidence type="ECO:0000256" key="10">
    <source>
        <dbReference type="ARBA" id="ARBA00035585"/>
    </source>
</evidence>
<evidence type="ECO:0000256" key="8">
    <source>
        <dbReference type="ARBA" id="ARBA00023303"/>
    </source>
</evidence>
<comment type="similarity">
    <text evidence="9 11">Belongs to the fluoride channel Fluc/FEX (TC 1.A.43) family.</text>
</comment>
<dbReference type="Proteomes" id="UP001311730">
    <property type="component" value="Unassembled WGS sequence"/>
</dbReference>
<keyword evidence="3" id="KW-0997">Cell inner membrane</keyword>
<dbReference type="EMBL" id="JAYKBW010000019">
    <property type="protein sequence ID" value="MEB3076359.1"/>
    <property type="molecule type" value="Genomic_DNA"/>
</dbReference>
<evidence type="ECO:0000256" key="6">
    <source>
        <dbReference type="ARBA" id="ARBA00023065"/>
    </source>
</evidence>
<gene>
    <name evidence="11 12" type="primary">crcB</name>
    <name evidence="11" type="synonym">fluC</name>
    <name evidence="12" type="ORF">VJJ08_13790</name>
</gene>
<comment type="catalytic activity">
    <reaction evidence="10">
        <text>fluoride(in) = fluoride(out)</text>
        <dbReference type="Rhea" id="RHEA:76159"/>
        <dbReference type="ChEBI" id="CHEBI:17051"/>
    </reaction>
    <physiologicalReaction direction="left-to-right" evidence="10">
        <dbReference type="Rhea" id="RHEA:76160"/>
    </physiologicalReaction>
</comment>
<evidence type="ECO:0000256" key="3">
    <source>
        <dbReference type="ARBA" id="ARBA00022519"/>
    </source>
</evidence>